<keyword evidence="1" id="KW-0812">Transmembrane</keyword>
<reference evidence="2" key="1">
    <citation type="submission" date="2018-05" db="EMBL/GenBank/DDBJ databases">
        <authorList>
            <person name="Lanie J.A."/>
            <person name="Ng W.-L."/>
            <person name="Kazmierczak K.M."/>
            <person name="Andrzejewski T.M."/>
            <person name="Davidsen T.M."/>
            <person name="Wayne K.J."/>
            <person name="Tettelin H."/>
            <person name="Glass J.I."/>
            <person name="Rusch D."/>
            <person name="Podicherti R."/>
            <person name="Tsui H.-C.T."/>
            <person name="Winkler M.E."/>
        </authorList>
    </citation>
    <scope>NUCLEOTIDE SEQUENCE</scope>
</reference>
<feature type="transmembrane region" description="Helical" evidence="1">
    <location>
        <begin position="12"/>
        <end position="34"/>
    </location>
</feature>
<dbReference type="AlphaFoldDB" id="A0A381NUK0"/>
<feature type="transmembrane region" description="Helical" evidence="1">
    <location>
        <begin position="54"/>
        <end position="70"/>
    </location>
</feature>
<keyword evidence="1" id="KW-1133">Transmembrane helix</keyword>
<organism evidence="2">
    <name type="scientific">marine metagenome</name>
    <dbReference type="NCBI Taxonomy" id="408172"/>
    <lineage>
        <taxon>unclassified sequences</taxon>
        <taxon>metagenomes</taxon>
        <taxon>ecological metagenomes</taxon>
    </lineage>
</organism>
<dbReference type="EMBL" id="UINC01000610">
    <property type="protein sequence ID" value="SUZ58286.1"/>
    <property type="molecule type" value="Genomic_DNA"/>
</dbReference>
<name>A0A381NUK0_9ZZZZ</name>
<gene>
    <name evidence="2" type="ORF">METZ01_LOCUS11140</name>
</gene>
<keyword evidence="1" id="KW-0472">Membrane</keyword>
<proteinExistence type="predicted"/>
<evidence type="ECO:0000256" key="1">
    <source>
        <dbReference type="SAM" id="Phobius"/>
    </source>
</evidence>
<protein>
    <submittedName>
        <fullName evidence="2">Uncharacterized protein</fullName>
    </submittedName>
</protein>
<sequence length="72" mass="7818">MLKGGFETLNEWLGIATDLLKSLVVIGIVVGILFDDFFGVIEGLGRVMAQFGDAGLAGLLALMILVMWYEKK</sequence>
<evidence type="ECO:0000313" key="2">
    <source>
        <dbReference type="EMBL" id="SUZ58286.1"/>
    </source>
</evidence>
<accession>A0A381NUK0</accession>